<dbReference type="Pfam" id="PF00249">
    <property type="entry name" value="Myb_DNA-binding"/>
    <property type="match status" value="2"/>
</dbReference>
<keyword evidence="6" id="KW-0539">Nucleus</keyword>
<evidence type="ECO:0000313" key="9">
    <source>
        <dbReference type="EMBL" id="RRT32312.1"/>
    </source>
</evidence>
<protein>
    <submittedName>
        <fullName evidence="9">Uncharacterized protein</fullName>
    </submittedName>
</protein>
<dbReference type="Gene3D" id="1.10.10.60">
    <property type="entry name" value="Homeodomain-like"/>
    <property type="match status" value="2"/>
</dbReference>
<dbReference type="EMBL" id="AMZH03032641">
    <property type="protein sequence ID" value="RRT32312.1"/>
    <property type="molecule type" value="Genomic_DNA"/>
</dbReference>
<name>A0A426WZ52_ENSVE</name>
<dbReference type="GO" id="GO:0043565">
    <property type="term" value="F:sequence-specific DNA binding"/>
    <property type="evidence" value="ECO:0007669"/>
    <property type="project" value="InterPro"/>
</dbReference>
<keyword evidence="4" id="KW-0238">DNA-binding</keyword>
<evidence type="ECO:0000256" key="1">
    <source>
        <dbReference type="ARBA" id="ARBA00004123"/>
    </source>
</evidence>
<dbReference type="GO" id="GO:0005634">
    <property type="term" value="C:nucleus"/>
    <property type="evidence" value="ECO:0007669"/>
    <property type="project" value="UniProtKB-SubCell"/>
</dbReference>
<evidence type="ECO:0000313" key="10">
    <source>
        <dbReference type="Proteomes" id="UP000287651"/>
    </source>
</evidence>
<gene>
    <name evidence="9" type="ORF">B296_00048695</name>
</gene>
<dbReference type="FunFam" id="1.10.10.60:FF:000517">
    <property type="entry name" value="MYB-related transcription factor"/>
    <property type="match status" value="1"/>
</dbReference>
<evidence type="ECO:0000256" key="6">
    <source>
        <dbReference type="ARBA" id="ARBA00023242"/>
    </source>
</evidence>
<dbReference type="GO" id="GO:0003700">
    <property type="term" value="F:DNA-binding transcription factor activity"/>
    <property type="evidence" value="ECO:0007669"/>
    <property type="project" value="InterPro"/>
</dbReference>
<dbReference type="PANTHER" id="PTHR45675">
    <property type="entry name" value="MYB TRANSCRIPTION FACTOR-RELATED-RELATED"/>
    <property type="match status" value="1"/>
</dbReference>
<evidence type="ECO:0000256" key="3">
    <source>
        <dbReference type="ARBA" id="ARBA00023015"/>
    </source>
</evidence>
<dbReference type="InterPro" id="IPR044676">
    <property type="entry name" value="EOBI/EOBII-like_plant"/>
</dbReference>
<evidence type="ECO:0000259" key="7">
    <source>
        <dbReference type="PROSITE" id="PS50090"/>
    </source>
</evidence>
<dbReference type="PANTHER" id="PTHR45675:SF122">
    <property type="entry name" value="MYB-RELATED PROTEIN MYBAS1"/>
    <property type="match status" value="1"/>
</dbReference>
<dbReference type="InterPro" id="IPR001005">
    <property type="entry name" value="SANT/Myb"/>
</dbReference>
<comment type="caution">
    <text evidence="9">The sequence shown here is derived from an EMBL/GenBank/DDBJ whole genome shotgun (WGS) entry which is preliminary data.</text>
</comment>
<dbReference type="SUPFAM" id="SSF46689">
    <property type="entry name" value="Homeodomain-like"/>
    <property type="match status" value="1"/>
</dbReference>
<evidence type="ECO:0000256" key="2">
    <source>
        <dbReference type="ARBA" id="ARBA00022737"/>
    </source>
</evidence>
<feature type="domain" description="HTH myb-type" evidence="8">
    <location>
        <begin position="1"/>
        <end position="45"/>
    </location>
</feature>
<keyword evidence="5" id="KW-0804">Transcription</keyword>
<comment type="subcellular location">
    <subcellularLocation>
        <location evidence="1">Nucleus</location>
    </subcellularLocation>
</comment>
<dbReference type="SMART" id="SM00717">
    <property type="entry name" value="SANT"/>
    <property type="match status" value="2"/>
</dbReference>
<dbReference type="InterPro" id="IPR009057">
    <property type="entry name" value="Homeodomain-like_sf"/>
</dbReference>
<evidence type="ECO:0000256" key="4">
    <source>
        <dbReference type="ARBA" id="ARBA00023125"/>
    </source>
</evidence>
<dbReference type="PROSITE" id="PS50090">
    <property type="entry name" value="MYB_LIKE"/>
    <property type="match status" value="2"/>
</dbReference>
<feature type="domain" description="Myb-like" evidence="7">
    <location>
        <begin position="46"/>
        <end position="96"/>
    </location>
</feature>
<proteinExistence type="predicted"/>
<dbReference type="PROSITE" id="PS51294">
    <property type="entry name" value="HTH_MYB"/>
    <property type="match status" value="2"/>
</dbReference>
<dbReference type="Proteomes" id="UP000287651">
    <property type="component" value="Unassembled WGS sequence"/>
</dbReference>
<keyword evidence="2" id="KW-0677">Repeat</keyword>
<sequence length="245" mass="28379">MRKGPWTEQEDLHLVCFVRLFGERRWDFIAKVSGKSCRLRWVNYLHPGLKRGRMTPQEKRLVLELHALWGNRWSRIARKLPGRTDNEIKNYWRAHMRKMTKERKRSSSSSRVDHSLDLTELPLQAAAEAHDLKSTTSAISCCLTAEELEKKEEGVASYSLDQIWNEIATSEVINELSFEDSCPLMPSSPTWECCSEAVWKIDDDEELRMLLQTDHLISTHNDGGRETCSLAHQPDHFSFSPMYSS</sequence>
<keyword evidence="3" id="KW-0805">Transcription regulation</keyword>
<dbReference type="AlphaFoldDB" id="A0A426WZ52"/>
<evidence type="ECO:0000256" key="5">
    <source>
        <dbReference type="ARBA" id="ARBA00023163"/>
    </source>
</evidence>
<dbReference type="InterPro" id="IPR017930">
    <property type="entry name" value="Myb_dom"/>
</dbReference>
<reference evidence="9 10" key="1">
    <citation type="journal article" date="2014" name="Agronomy (Basel)">
        <title>A Draft Genome Sequence for Ensete ventricosum, the Drought-Tolerant Tree Against Hunger.</title>
        <authorList>
            <person name="Harrison J."/>
            <person name="Moore K.A."/>
            <person name="Paszkiewicz K."/>
            <person name="Jones T."/>
            <person name="Grant M."/>
            <person name="Ambacheew D."/>
            <person name="Muzemil S."/>
            <person name="Studholme D.J."/>
        </authorList>
    </citation>
    <scope>NUCLEOTIDE SEQUENCE [LARGE SCALE GENOMIC DNA]</scope>
</reference>
<feature type="domain" description="HTH myb-type" evidence="8">
    <location>
        <begin position="46"/>
        <end position="100"/>
    </location>
</feature>
<evidence type="ECO:0000259" key="8">
    <source>
        <dbReference type="PROSITE" id="PS51294"/>
    </source>
</evidence>
<accession>A0A426WZ52</accession>
<dbReference type="CDD" id="cd00167">
    <property type="entry name" value="SANT"/>
    <property type="match status" value="2"/>
</dbReference>
<feature type="domain" description="Myb-like" evidence="7">
    <location>
        <begin position="1"/>
        <end position="45"/>
    </location>
</feature>
<organism evidence="9 10">
    <name type="scientific">Ensete ventricosum</name>
    <name type="common">Abyssinian banana</name>
    <name type="synonym">Musa ensete</name>
    <dbReference type="NCBI Taxonomy" id="4639"/>
    <lineage>
        <taxon>Eukaryota</taxon>
        <taxon>Viridiplantae</taxon>
        <taxon>Streptophyta</taxon>
        <taxon>Embryophyta</taxon>
        <taxon>Tracheophyta</taxon>
        <taxon>Spermatophyta</taxon>
        <taxon>Magnoliopsida</taxon>
        <taxon>Liliopsida</taxon>
        <taxon>Zingiberales</taxon>
        <taxon>Musaceae</taxon>
        <taxon>Ensete</taxon>
    </lineage>
</organism>